<dbReference type="RefSeq" id="WP_337311812.1">
    <property type="nucleotide sequence ID" value="NZ_JAEKNS010000098.1"/>
</dbReference>
<dbReference type="EMBL" id="JAEKNS010000098">
    <property type="protein sequence ID" value="MBJ7595054.1"/>
    <property type="molecule type" value="Genomic_DNA"/>
</dbReference>
<comment type="caution">
    <text evidence="2">The sequence shown here is derived from an EMBL/GenBank/DDBJ whole genome shotgun (WGS) entry which is preliminary data.</text>
</comment>
<evidence type="ECO:0000313" key="3">
    <source>
        <dbReference type="Proteomes" id="UP000606991"/>
    </source>
</evidence>
<feature type="region of interest" description="Disordered" evidence="1">
    <location>
        <begin position="1"/>
        <end position="45"/>
    </location>
</feature>
<protein>
    <submittedName>
        <fullName evidence="2">Uncharacterized protein</fullName>
    </submittedName>
</protein>
<reference evidence="2 3" key="1">
    <citation type="submission" date="2020-10" db="EMBL/GenBank/DDBJ databases">
        <title>Ca. Dormibacterota MAGs.</title>
        <authorList>
            <person name="Montgomery K."/>
        </authorList>
    </citation>
    <scope>NUCLEOTIDE SEQUENCE [LARGE SCALE GENOMIC DNA]</scope>
    <source>
        <strain evidence="2">SC8812_S17_18</strain>
    </source>
</reference>
<name>A0A934N660_9BACT</name>
<gene>
    <name evidence="2" type="ORF">JF886_09380</name>
</gene>
<proteinExistence type="predicted"/>
<evidence type="ECO:0000256" key="1">
    <source>
        <dbReference type="SAM" id="MobiDB-lite"/>
    </source>
</evidence>
<dbReference type="Proteomes" id="UP000606991">
    <property type="component" value="Unassembled WGS sequence"/>
</dbReference>
<evidence type="ECO:0000313" key="2">
    <source>
        <dbReference type="EMBL" id="MBJ7595054.1"/>
    </source>
</evidence>
<accession>A0A934N660</accession>
<dbReference type="AlphaFoldDB" id="A0A934N660"/>
<sequence length="102" mass="10229">MATSSPNGGSIGAATPPARCHAGDNGSLPDSACTPGATDPRVSQADISSTICRNGYTATVRPPASVTEPIKRDRMAAYGITAPLAQYELDHLVSGGGGGDDE</sequence>
<organism evidence="2 3">
    <name type="scientific">Candidatus Aeolococcus gillhamiae</name>
    <dbReference type="NCBI Taxonomy" id="3127015"/>
    <lineage>
        <taxon>Bacteria</taxon>
        <taxon>Bacillati</taxon>
        <taxon>Candidatus Dormiibacterota</taxon>
        <taxon>Candidatus Dormibacteria</taxon>
        <taxon>Candidatus Aeolococcales</taxon>
        <taxon>Candidatus Aeolococcaceae</taxon>
        <taxon>Candidatus Aeolococcus</taxon>
    </lineage>
</organism>